<dbReference type="EMBL" id="CM056812">
    <property type="protein sequence ID" value="KAJ8617978.1"/>
    <property type="molecule type" value="Genomic_DNA"/>
</dbReference>
<keyword evidence="2" id="KW-1185">Reference proteome</keyword>
<protein>
    <submittedName>
        <fullName evidence="1">Uncharacterized protein</fullName>
    </submittedName>
</protein>
<accession>A0ACC2KA17</accession>
<proteinExistence type="predicted"/>
<organism evidence="1 2">
    <name type="scientific">Persea americana</name>
    <name type="common">Avocado</name>
    <dbReference type="NCBI Taxonomy" id="3435"/>
    <lineage>
        <taxon>Eukaryota</taxon>
        <taxon>Viridiplantae</taxon>
        <taxon>Streptophyta</taxon>
        <taxon>Embryophyta</taxon>
        <taxon>Tracheophyta</taxon>
        <taxon>Spermatophyta</taxon>
        <taxon>Magnoliopsida</taxon>
        <taxon>Magnoliidae</taxon>
        <taxon>Laurales</taxon>
        <taxon>Lauraceae</taxon>
        <taxon>Persea</taxon>
    </lineage>
</organism>
<name>A0ACC2KA17_PERAE</name>
<evidence type="ECO:0000313" key="2">
    <source>
        <dbReference type="Proteomes" id="UP001234297"/>
    </source>
</evidence>
<reference evidence="1 2" key="1">
    <citation type="journal article" date="2022" name="Hortic Res">
        <title>A haplotype resolved chromosomal level avocado genome allows analysis of novel avocado genes.</title>
        <authorList>
            <person name="Nath O."/>
            <person name="Fletcher S.J."/>
            <person name="Hayward A."/>
            <person name="Shaw L.M."/>
            <person name="Masouleh A.K."/>
            <person name="Furtado A."/>
            <person name="Henry R.J."/>
            <person name="Mitter N."/>
        </authorList>
    </citation>
    <scope>NUCLEOTIDE SEQUENCE [LARGE SCALE GENOMIC DNA]</scope>
    <source>
        <strain evidence="2">cv. Hass</strain>
    </source>
</reference>
<dbReference type="Proteomes" id="UP001234297">
    <property type="component" value="Chromosome 4"/>
</dbReference>
<sequence>MEIDRNPHKCQEKSSLSELLLTGTLKFLSRSYLFLSVLSFNSNPLLSVIISFYCLILLYLPHLFLYFLCSPVLISTAVLLATLLHFGSSQQEKVEILLSETQKKDLKHEGIEEKDATDLGLPQREKDAIFPSKIEEMDREDESAKWVASEKAVTEMGLFQNSDFSEMFMEWGRSGPLEVIYEDYEGEEEEDLTEETLERERRDVGADGFVCLSFGYPDSDSSEGEFPAWDSPENLCFRWEESEGLIEIPLTLKPTVRFEAEEENLIEINLFDGRK</sequence>
<evidence type="ECO:0000313" key="1">
    <source>
        <dbReference type="EMBL" id="KAJ8617978.1"/>
    </source>
</evidence>
<gene>
    <name evidence="1" type="ORF">MRB53_014164</name>
</gene>
<comment type="caution">
    <text evidence="1">The sequence shown here is derived from an EMBL/GenBank/DDBJ whole genome shotgun (WGS) entry which is preliminary data.</text>
</comment>